<feature type="transmembrane region" description="Helical" evidence="1">
    <location>
        <begin position="84"/>
        <end position="111"/>
    </location>
</feature>
<evidence type="ECO:0000313" key="3">
    <source>
        <dbReference type="Proteomes" id="UP000597762"/>
    </source>
</evidence>
<feature type="transmembrane region" description="Helical" evidence="1">
    <location>
        <begin position="442"/>
        <end position="462"/>
    </location>
</feature>
<feature type="transmembrane region" description="Helical" evidence="1">
    <location>
        <begin position="613"/>
        <end position="636"/>
    </location>
</feature>
<keyword evidence="1" id="KW-1133">Transmembrane helix</keyword>
<gene>
    <name evidence="2" type="ORF">SPHA_68887</name>
</gene>
<feature type="transmembrane region" description="Helical" evidence="1">
    <location>
        <begin position="232"/>
        <end position="254"/>
    </location>
</feature>
<name>A0A812E6B2_ACAPH</name>
<feature type="transmembrane region" description="Helical" evidence="1">
    <location>
        <begin position="386"/>
        <end position="410"/>
    </location>
</feature>
<feature type="transmembrane region" description="Helical" evidence="1">
    <location>
        <begin position="577"/>
        <end position="601"/>
    </location>
</feature>
<feature type="transmembrane region" description="Helical" evidence="1">
    <location>
        <begin position="808"/>
        <end position="829"/>
    </location>
</feature>
<feature type="transmembrane region" description="Helical" evidence="1">
    <location>
        <begin position="132"/>
        <end position="155"/>
    </location>
</feature>
<accession>A0A812E6B2</accession>
<keyword evidence="1" id="KW-0812">Transmembrane</keyword>
<comment type="caution">
    <text evidence="2">The sequence shown here is derived from an EMBL/GenBank/DDBJ whole genome shotgun (WGS) entry which is preliminary data.</text>
</comment>
<feature type="transmembrane region" description="Helical" evidence="1">
    <location>
        <begin position="260"/>
        <end position="282"/>
    </location>
</feature>
<dbReference type="EMBL" id="CAHIKZ030005031">
    <property type="protein sequence ID" value="CAE1318434.1"/>
    <property type="molecule type" value="Genomic_DNA"/>
</dbReference>
<feature type="transmembrane region" description="Helical" evidence="1">
    <location>
        <begin position="200"/>
        <end position="220"/>
    </location>
</feature>
<protein>
    <submittedName>
        <fullName evidence="2">Uncharacterized protein</fullName>
    </submittedName>
</protein>
<feature type="transmembrane region" description="Helical" evidence="1">
    <location>
        <begin position="769"/>
        <end position="796"/>
    </location>
</feature>
<dbReference type="AlphaFoldDB" id="A0A812E6B2"/>
<feature type="transmembrane region" description="Helical" evidence="1">
    <location>
        <begin position="416"/>
        <end position="435"/>
    </location>
</feature>
<dbReference type="Proteomes" id="UP000597762">
    <property type="component" value="Unassembled WGS sequence"/>
</dbReference>
<evidence type="ECO:0000313" key="2">
    <source>
        <dbReference type="EMBL" id="CAE1318434.1"/>
    </source>
</evidence>
<feature type="transmembrane region" description="Helical" evidence="1">
    <location>
        <begin position="706"/>
        <end position="729"/>
    </location>
</feature>
<reference evidence="2" key="1">
    <citation type="submission" date="2021-01" db="EMBL/GenBank/DDBJ databases">
        <authorList>
            <person name="Li R."/>
            <person name="Bekaert M."/>
        </authorList>
    </citation>
    <scope>NUCLEOTIDE SEQUENCE</scope>
    <source>
        <strain evidence="2">Farmed</strain>
    </source>
</reference>
<sequence>MPEIIHLVSFLHSSLLFPSLPYHSHLIILSVNSFFFHLSSLPSSIQVIRVTHSMQRREFYSNSFHLLPILLIVNFSPASLSNSFFLPSFLLFNYIPILSHFFLLIISYPGLSLSPVSLNLFPATETFPSHPLLPLSHFSFSSFLLFLLPILSAHYRTFSCFSLTYTLFPSHPFYCKCSFPSSLPTSHPLCSSRSSHSEHVCVFVCFISSLTFPSSFYNLFSSFPHHHTFSSFYLSLILFHILSSHYHTFFLLPIPTHPSLFLFPFPSSAVIHSLLIITFFSLPSSTGYHSFSFPSSPPNHFSSFFLLPILSAHYHSPFLSLTLFSPPILSTGYHSFSFPSSHTFPSFLLFLLITLFSYPFLVHFSPSHHFPLIISSLSPSHPLCSLSHFLLFLSHLHSFPLPSFLLVITLSPSHPLLPLSHFSFSSFLLFLLPILSAHYRTFSCFSLIYLFFLPSSLLVILFSPHPSSPIPTITSHFPTHHFFSFLPFCSSSLSHYRSFPPILSTCFLFHFPSSLPFTLFLLHFFYSFPSSLLIIALSPVSLSSLFSPPILSILFLLPSSPPTITLFPSHHLFSFSFPSLLSPVSHYHLFISCFSLTYTLFPSHPFYCFSFSSSLIILYFTPSPSLISSFLPSHLLSSSFFSLTDPFYPLSPSHPSSPTITLSFTFSLLLLLYFFSSSSHPLFPPILTSSSHPFLLSQFFSHPHSLSSFLLLPSPLFSSAFPFLLIITLSPSHPTITLFLLLLSTFSSSHPLLPLFFSPPYYFPYPLSLFFQFFFFFSNFFSFYLTSSVLYSLLILHFPLPPFPLQHLLSFLLFHLFSFLFLLLLSAIYSQKHPNSLNPFYFYPLVLK</sequence>
<feature type="transmembrane region" description="Helical" evidence="1">
    <location>
        <begin position="59"/>
        <end position="78"/>
    </location>
</feature>
<feature type="transmembrane region" description="Helical" evidence="1">
    <location>
        <begin position="344"/>
        <end position="365"/>
    </location>
</feature>
<organism evidence="2 3">
    <name type="scientific">Acanthosepion pharaonis</name>
    <name type="common">Pharaoh cuttlefish</name>
    <name type="synonym">Sepia pharaonis</name>
    <dbReference type="NCBI Taxonomy" id="158019"/>
    <lineage>
        <taxon>Eukaryota</taxon>
        <taxon>Metazoa</taxon>
        <taxon>Spiralia</taxon>
        <taxon>Lophotrochozoa</taxon>
        <taxon>Mollusca</taxon>
        <taxon>Cephalopoda</taxon>
        <taxon>Coleoidea</taxon>
        <taxon>Decapodiformes</taxon>
        <taxon>Sepiida</taxon>
        <taxon>Sepiina</taxon>
        <taxon>Sepiidae</taxon>
        <taxon>Acanthosepion</taxon>
    </lineage>
</organism>
<keyword evidence="3" id="KW-1185">Reference proteome</keyword>
<feature type="transmembrane region" description="Helical" evidence="1">
    <location>
        <begin position="736"/>
        <end position="757"/>
    </location>
</feature>
<keyword evidence="1" id="KW-0472">Membrane</keyword>
<proteinExistence type="predicted"/>
<evidence type="ECO:0000256" key="1">
    <source>
        <dbReference type="SAM" id="Phobius"/>
    </source>
</evidence>
<feature type="transmembrane region" description="Helical" evidence="1">
    <location>
        <begin position="532"/>
        <end position="557"/>
    </location>
</feature>